<evidence type="ECO:0000313" key="3">
    <source>
        <dbReference type="Proteomes" id="UP000287651"/>
    </source>
</evidence>
<sequence>MSDRLPRVGSATSAGQLSEGTRTWWPGQHLPYHSFPLGKTFSRCPIRVLKMRSCAEPSACGDIRIVTSGGSEIDRTERGSSEGLVGLRIRELIRLSRSSGTDRTERGSGMIRPSRSSGIDPTEQGLEN</sequence>
<evidence type="ECO:0000313" key="2">
    <source>
        <dbReference type="EMBL" id="RRT77489.1"/>
    </source>
</evidence>
<dbReference type="EMBL" id="AMZH03001916">
    <property type="protein sequence ID" value="RRT77489.1"/>
    <property type="molecule type" value="Genomic_DNA"/>
</dbReference>
<protein>
    <submittedName>
        <fullName evidence="2">Uncharacterized protein</fullName>
    </submittedName>
</protein>
<comment type="caution">
    <text evidence="2">The sequence shown here is derived from an EMBL/GenBank/DDBJ whole genome shotgun (WGS) entry which is preliminary data.</text>
</comment>
<name>A0A427AMK6_ENSVE</name>
<feature type="compositionally biased region" description="Polar residues" evidence="1">
    <location>
        <begin position="114"/>
        <end position="128"/>
    </location>
</feature>
<feature type="compositionally biased region" description="Polar residues" evidence="1">
    <location>
        <begin position="10"/>
        <end position="21"/>
    </location>
</feature>
<reference evidence="2 3" key="1">
    <citation type="journal article" date="2014" name="Agronomy (Basel)">
        <title>A Draft Genome Sequence for Ensete ventricosum, the Drought-Tolerant Tree Against Hunger.</title>
        <authorList>
            <person name="Harrison J."/>
            <person name="Moore K.A."/>
            <person name="Paszkiewicz K."/>
            <person name="Jones T."/>
            <person name="Grant M."/>
            <person name="Ambacheew D."/>
            <person name="Muzemil S."/>
            <person name="Studholme D.J."/>
        </authorList>
    </citation>
    <scope>NUCLEOTIDE SEQUENCE [LARGE SCALE GENOMIC DNA]</scope>
</reference>
<feature type="region of interest" description="Disordered" evidence="1">
    <location>
        <begin position="98"/>
        <end position="128"/>
    </location>
</feature>
<organism evidence="2 3">
    <name type="scientific">Ensete ventricosum</name>
    <name type="common">Abyssinian banana</name>
    <name type="synonym">Musa ensete</name>
    <dbReference type="NCBI Taxonomy" id="4639"/>
    <lineage>
        <taxon>Eukaryota</taxon>
        <taxon>Viridiplantae</taxon>
        <taxon>Streptophyta</taxon>
        <taxon>Embryophyta</taxon>
        <taxon>Tracheophyta</taxon>
        <taxon>Spermatophyta</taxon>
        <taxon>Magnoliopsida</taxon>
        <taxon>Liliopsida</taxon>
        <taxon>Zingiberales</taxon>
        <taxon>Musaceae</taxon>
        <taxon>Ensete</taxon>
    </lineage>
</organism>
<feature type="region of interest" description="Disordered" evidence="1">
    <location>
        <begin position="1"/>
        <end position="23"/>
    </location>
</feature>
<accession>A0A427AMK6</accession>
<proteinExistence type="predicted"/>
<evidence type="ECO:0000256" key="1">
    <source>
        <dbReference type="SAM" id="MobiDB-lite"/>
    </source>
</evidence>
<gene>
    <name evidence="2" type="ORF">B296_00022307</name>
</gene>
<dbReference type="Proteomes" id="UP000287651">
    <property type="component" value="Unassembled WGS sequence"/>
</dbReference>
<dbReference type="AlphaFoldDB" id="A0A427AMK6"/>